<evidence type="ECO:0000256" key="3">
    <source>
        <dbReference type="SAM" id="MobiDB-lite"/>
    </source>
</evidence>
<organism evidence="5 6">
    <name type="scientific">Caldimonas brevitalea</name>
    <dbReference type="NCBI Taxonomy" id="413882"/>
    <lineage>
        <taxon>Bacteria</taxon>
        <taxon>Pseudomonadati</taxon>
        <taxon>Pseudomonadota</taxon>
        <taxon>Betaproteobacteria</taxon>
        <taxon>Burkholderiales</taxon>
        <taxon>Sphaerotilaceae</taxon>
        <taxon>Caldimonas</taxon>
    </lineage>
</organism>
<dbReference type="PRINTS" id="PR01805">
    <property type="entry name" value="VACJLIPOPROT"/>
</dbReference>
<name>A0A0G3BM75_9BURK</name>
<reference evidence="5 6" key="1">
    <citation type="submission" date="2015-05" db="EMBL/GenBank/DDBJ databases">
        <authorList>
            <person name="Tang B."/>
            <person name="Yu Y."/>
        </authorList>
    </citation>
    <scope>NUCLEOTIDE SEQUENCE [LARGE SCALE GENOMIC DNA]</scope>
    <source>
        <strain evidence="5 6">DSM 7029</strain>
    </source>
</reference>
<evidence type="ECO:0000256" key="4">
    <source>
        <dbReference type="SAM" id="SignalP"/>
    </source>
</evidence>
<evidence type="ECO:0000313" key="6">
    <source>
        <dbReference type="Proteomes" id="UP000035352"/>
    </source>
</evidence>
<comment type="similarity">
    <text evidence="1">Belongs to the MlaA family.</text>
</comment>
<dbReference type="Pfam" id="PF04333">
    <property type="entry name" value="MlaA"/>
    <property type="match status" value="1"/>
</dbReference>
<dbReference type="AlphaFoldDB" id="A0A0G3BM75"/>
<dbReference type="GO" id="GO:0120010">
    <property type="term" value="P:intermembrane phospholipid transfer"/>
    <property type="evidence" value="ECO:0007669"/>
    <property type="project" value="TreeGrafter"/>
</dbReference>
<keyword evidence="2 4" id="KW-0732">Signal</keyword>
<feature type="region of interest" description="Disordered" evidence="3">
    <location>
        <begin position="227"/>
        <end position="274"/>
    </location>
</feature>
<sequence length="274" mass="29430">MRRREQRPSRALPWLCTVVLAATLAGCAQNPKDPLEPLNRKVYAFNEAVDKAVLKPVATVYRDTLPQPVRTGVTNFFSNLGDAWSAVNGFLQLKLETGLMNTMRFGVNTFFGLGGLLDIATEAGIEAQDEDFGQTLGRWGIGAGPYLVLPLLGPSTLRDTAALPVDMQAAGYVFRNDATTAYSLAGLRIVNTRANLLGATSMLEDAALDRYLFLRDAYLQRRQSLVYDGDPPEAEEAEEDADTPAEASDAGAAAADAKTPVPASPQVPASAPER</sequence>
<dbReference type="Proteomes" id="UP000035352">
    <property type="component" value="Chromosome"/>
</dbReference>
<dbReference type="PROSITE" id="PS51257">
    <property type="entry name" value="PROKAR_LIPOPROTEIN"/>
    <property type="match status" value="1"/>
</dbReference>
<dbReference type="STRING" id="413882.AAW51_0969"/>
<proteinExistence type="inferred from homology"/>
<evidence type="ECO:0000256" key="2">
    <source>
        <dbReference type="ARBA" id="ARBA00022729"/>
    </source>
</evidence>
<dbReference type="RefSeq" id="WP_053013349.1">
    <property type="nucleotide sequence ID" value="NZ_CP011371.1"/>
</dbReference>
<evidence type="ECO:0000313" key="5">
    <source>
        <dbReference type="EMBL" id="AKJ27660.1"/>
    </source>
</evidence>
<protein>
    <submittedName>
        <fullName evidence="5">ABC transporter</fullName>
    </submittedName>
</protein>
<dbReference type="OrthoDB" id="9785326at2"/>
<accession>A0A0G3BM75</accession>
<dbReference type="PANTHER" id="PTHR30035:SF3">
    <property type="entry name" value="INTERMEMBRANE PHOSPHOLIPID TRANSPORT SYSTEM LIPOPROTEIN MLAA"/>
    <property type="match status" value="1"/>
</dbReference>
<feature type="signal peptide" evidence="4">
    <location>
        <begin position="1"/>
        <end position="21"/>
    </location>
</feature>
<dbReference type="InterPro" id="IPR007428">
    <property type="entry name" value="MlaA"/>
</dbReference>
<evidence type="ECO:0000256" key="1">
    <source>
        <dbReference type="ARBA" id="ARBA00010634"/>
    </source>
</evidence>
<dbReference type="PATRIC" id="fig|413882.6.peg.1025"/>
<dbReference type="PANTHER" id="PTHR30035">
    <property type="entry name" value="LIPOPROTEIN VACJ-RELATED"/>
    <property type="match status" value="1"/>
</dbReference>
<feature type="compositionally biased region" description="Low complexity" evidence="3">
    <location>
        <begin position="244"/>
        <end position="274"/>
    </location>
</feature>
<feature type="chain" id="PRO_5005183619" evidence="4">
    <location>
        <begin position="22"/>
        <end position="274"/>
    </location>
</feature>
<dbReference type="EMBL" id="CP011371">
    <property type="protein sequence ID" value="AKJ27660.1"/>
    <property type="molecule type" value="Genomic_DNA"/>
</dbReference>
<feature type="compositionally biased region" description="Acidic residues" evidence="3">
    <location>
        <begin position="230"/>
        <end position="243"/>
    </location>
</feature>
<dbReference type="GO" id="GO:0016020">
    <property type="term" value="C:membrane"/>
    <property type="evidence" value="ECO:0007669"/>
    <property type="project" value="InterPro"/>
</dbReference>
<gene>
    <name evidence="5" type="primary">mlaA</name>
    <name evidence="5" type="ORF">AAW51_0969</name>
</gene>
<keyword evidence="6" id="KW-1185">Reference proteome</keyword>
<dbReference type="KEGG" id="pbh:AAW51_0969"/>